<dbReference type="OMA" id="DNPFRRY"/>
<dbReference type="GO" id="GO:0051016">
    <property type="term" value="P:barbed-end actin filament capping"/>
    <property type="evidence" value="ECO:0007669"/>
    <property type="project" value="InterPro"/>
</dbReference>
<evidence type="ECO:0000256" key="3">
    <source>
        <dbReference type="ARBA" id="ARBA00023136"/>
    </source>
</evidence>
<dbReference type="GeneID" id="11469070"/>
<keyword evidence="3" id="KW-0472">Membrane</keyword>
<dbReference type="InParanoid" id="G8JS32"/>
<organism evidence="5 6">
    <name type="scientific">Eremothecium cymbalariae (strain CBS 270.75 / DBVPG 7215 / KCTC 17166 / NRRL Y-17582)</name>
    <name type="common">Yeast</name>
    <dbReference type="NCBI Taxonomy" id="931890"/>
    <lineage>
        <taxon>Eukaryota</taxon>
        <taxon>Fungi</taxon>
        <taxon>Dikarya</taxon>
        <taxon>Ascomycota</taxon>
        <taxon>Saccharomycotina</taxon>
        <taxon>Saccharomycetes</taxon>
        <taxon>Saccharomycetales</taxon>
        <taxon>Saccharomycetaceae</taxon>
        <taxon>Eremothecium</taxon>
    </lineage>
</organism>
<sequence length="632" mass="69110">MGKDSILQGLASAGKTTLQGAKSISKVSYEAGKNHYANSKAARGGRSSNSSSRENSRHETSVKLENLPDPNKLPPPPVRRDQQQGSPESSIRVGSASSSTVQTHHQAQLSKIPDSQYSRGRDDSTNSNAPFKRVSYKGDEIILQPLGPRPPHKAEYNQTPQLPDFQQAPVHQKERNADTQHSNNSKVTSKPAPPIPVRNYDASVISGLSSSHSGYQPSLPNRNNDSQSPVNLQSHTKVKTLEQTNLMAQKGSPRAVPEIDVTSLPPPPSHRDLRRAVTSSSETSNSAIEITETDSLPDNPAVIRPSMLEKSTAWSKNNKSDNIASSSSTVNQSFNYNHIKKLDIHPTPPPRPFTTSSVGNTEDSQELLKTPNSKPTTHTPSTGLNTPTVHQYPLLEIKKTVPSVLGRYENEQTVNFPPPPKPPRKADYSSGLSATAKDSSALSHTGHEKEIIVRRSETQSSLPIDPPPVYTASIPETKHALQEINDRSKFPSEVVQPRGQYLGTRLHRQSNPKATDDTELQLANDISEIKLRHVDAKVLTTAENTKIDKKPPPIVPKKKETLASIKKIPPPVPKKKSSLVSKPIVPNHVSQSPDLEDSGITADAGLSNSDDNPFRRYLKNVVPEESNRVNRR</sequence>
<dbReference type="GO" id="GO:0045121">
    <property type="term" value="C:membrane raft"/>
    <property type="evidence" value="ECO:0007669"/>
    <property type="project" value="UniProtKB-SubCell"/>
</dbReference>
<feature type="compositionally biased region" description="Polar residues" evidence="4">
    <location>
        <begin position="95"/>
        <end position="118"/>
    </location>
</feature>
<dbReference type="KEGG" id="erc:Ecym_3468"/>
<dbReference type="GO" id="GO:0030479">
    <property type="term" value="C:actin cortical patch"/>
    <property type="evidence" value="ECO:0007669"/>
    <property type="project" value="InterPro"/>
</dbReference>
<feature type="compositionally biased region" description="Low complexity" evidence="4">
    <location>
        <begin position="203"/>
        <end position="218"/>
    </location>
</feature>
<dbReference type="Proteomes" id="UP000006790">
    <property type="component" value="Chromosome 3"/>
</dbReference>
<gene>
    <name evidence="5" type="ordered locus">Ecym_3468</name>
</gene>
<evidence type="ECO:0000313" key="6">
    <source>
        <dbReference type="Proteomes" id="UP000006790"/>
    </source>
</evidence>
<comment type="subcellular location">
    <subcellularLocation>
        <location evidence="1">Membrane raft</location>
        <topology evidence="1">Peripheral membrane protein</topology>
    </subcellularLocation>
</comment>
<proteinExistence type="inferred from homology"/>
<feature type="compositionally biased region" description="Polar residues" evidence="4">
    <location>
        <begin position="370"/>
        <end position="389"/>
    </location>
</feature>
<evidence type="ECO:0008006" key="7">
    <source>
        <dbReference type="Google" id="ProtNLM"/>
    </source>
</evidence>
<feature type="region of interest" description="Disordered" evidence="4">
    <location>
        <begin position="35"/>
        <end position="230"/>
    </location>
</feature>
<dbReference type="Pfam" id="PF17096">
    <property type="entry name" value="AIM3"/>
    <property type="match status" value="1"/>
</dbReference>
<dbReference type="RefSeq" id="XP_003645768.1">
    <property type="nucleotide sequence ID" value="XM_003645720.1"/>
</dbReference>
<dbReference type="AlphaFoldDB" id="G8JS32"/>
<feature type="region of interest" description="Disordered" evidence="4">
    <location>
        <begin position="248"/>
        <end position="302"/>
    </location>
</feature>
<feature type="region of interest" description="Disordered" evidence="4">
    <location>
        <begin position="341"/>
        <end position="391"/>
    </location>
</feature>
<feature type="compositionally biased region" description="Polar residues" evidence="4">
    <location>
        <begin position="277"/>
        <end position="296"/>
    </location>
</feature>
<evidence type="ECO:0000256" key="4">
    <source>
        <dbReference type="SAM" id="MobiDB-lite"/>
    </source>
</evidence>
<feature type="region of interest" description="Disordered" evidence="4">
    <location>
        <begin position="565"/>
        <end position="632"/>
    </location>
</feature>
<protein>
    <recommendedName>
        <fullName evidence="7">Altered inheritance of mitochondria protein 3</fullName>
    </recommendedName>
</protein>
<evidence type="ECO:0000313" key="5">
    <source>
        <dbReference type="EMBL" id="AET38951.1"/>
    </source>
</evidence>
<keyword evidence="6" id="KW-1185">Reference proteome</keyword>
<dbReference type="FunCoup" id="G8JS32">
    <property type="interactions" value="50"/>
</dbReference>
<dbReference type="HOGENOM" id="CLU_432781_0_0_1"/>
<reference evidence="6" key="1">
    <citation type="journal article" date="2012" name="G3 (Bethesda)">
        <title>Pichia sorbitophila, an interspecies yeast hybrid reveals early steps of genome resolution following polyploidization.</title>
        <authorList>
            <person name="Leh Louis V."/>
            <person name="Despons L."/>
            <person name="Friedrich A."/>
            <person name="Martin T."/>
            <person name="Durrens P."/>
            <person name="Casaregola S."/>
            <person name="Neuveglise C."/>
            <person name="Fairhead C."/>
            <person name="Marck C."/>
            <person name="Cruz J.A."/>
            <person name="Straub M.L."/>
            <person name="Kugler V."/>
            <person name="Sacerdot C."/>
            <person name="Uzunov Z."/>
            <person name="Thierry A."/>
            <person name="Weiss S."/>
            <person name="Bleykasten C."/>
            <person name="De Montigny J."/>
            <person name="Jacques N."/>
            <person name="Jung P."/>
            <person name="Lemaire M."/>
            <person name="Mallet S."/>
            <person name="Morel G."/>
            <person name="Richard G.F."/>
            <person name="Sarkar A."/>
            <person name="Savel G."/>
            <person name="Schacherer J."/>
            <person name="Seret M.L."/>
            <person name="Talla E."/>
            <person name="Samson G."/>
            <person name="Jubin C."/>
            <person name="Poulain J."/>
            <person name="Vacherie B."/>
            <person name="Barbe V."/>
            <person name="Pelletier E."/>
            <person name="Sherman D.J."/>
            <person name="Westhof E."/>
            <person name="Weissenbach J."/>
            <person name="Baret P.V."/>
            <person name="Wincker P."/>
            <person name="Gaillardin C."/>
            <person name="Dujon B."/>
            <person name="Souciet J.L."/>
        </authorList>
    </citation>
    <scope>NUCLEOTIDE SEQUENCE [LARGE SCALE GENOMIC DNA]</scope>
    <source>
        <strain evidence="6">CBS 270.75 / DBVPG 7215 / KCTC 17166 / NRRL Y-17582</strain>
    </source>
</reference>
<dbReference type="InterPro" id="IPR031370">
    <property type="entry name" value="Aim3"/>
</dbReference>
<evidence type="ECO:0000256" key="2">
    <source>
        <dbReference type="ARBA" id="ARBA00005311"/>
    </source>
</evidence>
<feature type="compositionally biased region" description="Polar residues" evidence="4">
    <location>
        <begin position="430"/>
        <end position="443"/>
    </location>
</feature>
<feature type="region of interest" description="Disordered" evidence="4">
    <location>
        <begin position="1"/>
        <end position="22"/>
    </location>
</feature>
<feature type="compositionally biased region" description="Polar residues" evidence="4">
    <location>
        <begin position="179"/>
        <end position="188"/>
    </location>
</feature>
<dbReference type="EMBL" id="CP002499">
    <property type="protein sequence ID" value="AET38951.1"/>
    <property type="molecule type" value="Genomic_DNA"/>
</dbReference>
<feature type="compositionally biased region" description="Low complexity" evidence="4">
    <location>
        <begin position="44"/>
        <end position="53"/>
    </location>
</feature>
<feature type="compositionally biased region" description="Polar residues" evidence="4">
    <location>
        <begin position="219"/>
        <end position="230"/>
    </location>
</feature>
<name>G8JS32_ERECY</name>
<evidence type="ECO:0000256" key="1">
    <source>
        <dbReference type="ARBA" id="ARBA00004256"/>
    </source>
</evidence>
<feature type="region of interest" description="Disordered" evidence="4">
    <location>
        <begin position="411"/>
        <end position="448"/>
    </location>
</feature>
<comment type="similarity">
    <text evidence="2">Belongs to the AIM3 family.</text>
</comment>
<accession>G8JS32</accession>